<protein>
    <submittedName>
        <fullName evidence="7">Mechanosensitive ion channel protein MscS</fullName>
    </submittedName>
</protein>
<evidence type="ECO:0000256" key="1">
    <source>
        <dbReference type="ARBA" id="ARBA00004370"/>
    </source>
</evidence>
<dbReference type="GO" id="GO:0008381">
    <property type="term" value="F:mechanosensitive monoatomic ion channel activity"/>
    <property type="evidence" value="ECO:0007669"/>
    <property type="project" value="UniProtKB-ARBA"/>
</dbReference>
<dbReference type="SUPFAM" id="SSF50182">
    <property type="entry name" value="Sm-like ribonucleoproteins"/>
    <property type="match status" value="1"/>
</dbReference>
<feature type="domain" description="Mechanosensitive ion channel MscS" evidence="6">
    <location>
        <begin position="192"/>
        <end position="257"/>
    </location>
</feature>
<keyword evidence="3 5" id="KW-1133">Transmembrane helix</keyword>
<dbReference type="InterPro" id="IPR010920">
    <property type="entry name" value="LSM_dom_sf"/>
</dbReference>
<dbReference type="InterPro" id="IPR006685">
    <property type="entry name" value="MscS_channel_2nd"/>
</dbReference>
<evidence type="ECO:0000259" key="6">
    <source>
        <dbReference type="Pfam" id="PF00924"/>
    </source>
</evidence>
<keyword evidence="8" id="KW-1185">Reference proteome</keyword>
<feature type="transmembrane region" description="Helical" evidence="5">
    <location>
        <begin position="22"/>
        <end position="44"/>
    </location>
</feature>
<dbReference type="InterPro" id="IPR023408">
    <property type="entry name" value="MscS_beta-dom_sf"/>
</dbReference>
<evidence type="ECO:0000313" key="7">
    <source>
        <dbReference type="EMBL" id="RDS76509.1"/>
    </source>
</evidence>
<proteinExistence type="predicted"/>
<dbReference type="Proteomes" id="UP000254101">
    <property type="component" value="Unassembled WGS sequence"/>
</dbReference>
<dbReference type="GO" id="GO:0016020">
    <property type="term" value="C:membrane"/>
    <property type="evidence" value="ECO:0007669"/>
    <property type="project" value="UniProtKB-SubCell"/>
</dbReference>
<dbReference type="Gene3D" id="2.30.30.60">
    <property type="match status" value="1"/>
</dbReference>
<gene>
    <name evidence="7" type="ORF">DL238_02085</name>
</gene>
<keyword evidence="4 5" id="KW-0472">Membrane</keyword>
<dbReference type="RefSeq" id="WP_115490739.1">
    <property type="nucleotide sequence ID" value="NZ_JACHWW010000001.1"/>
</dbReference>
<keyword evidence="2 5" id="KW-0812">Transmembrane</keyword>
<feature type="transmembrane region" description="Helical" evidence="5">
    <location>
        <begin position="142"/>
        <end position="163"/>
    </location>
</feature>
<evidence type="ECO:0000256" key="3">
    <source>
        <dbReference type="ARBA" id="ARBA00022989"/>
    </source>
</evidence>
<reference evidence="7 8" key="1">
    <citation type="submission" date="2018-07" db="EMBL/GenBank/DDBJ databases">
        <title>Erythrobacter nanhaiensis sp. nov., a novel member of the genus Erythrobacter isolated from the South China Sea.</title>
        <authorList>
            <person name="Chen X."/>
            <person name="Liu J."/>
        </authorList>
    </citation>
    <scope>NUCLEOTIDE SEQUENCE [LARGE SCALE GENOMIC DNA]</scope>
    <source>
        <strain evidence="7 8">S-5</strain>
    </source>
</reference>
<dbReference type="OrthoDB" id="9792218at2"/>
<dbReference type="AlphaFoldDB" id="A0A395LIN2"/>
<dbReference type="Pfam" id="PF00924">
    <property type="entry name" value="MS_channel_2nd"/>
    <property type="match status" value="1"/>
</dbReference>
<evidence type="ECO:0000313" key="8">
    <source>
        <dbReference type="Proteomes" id="UP000254101"/>
    </source>
</evidence>
<sequence length="362" mass="39659">MILSSASDLFDPGTWSVPVDSVLVAAAILGIAVAIALVAHRIAFGMIRRATAHGPGKYGQPIFDAVRAPSRWLAVAVAISAAAERLPMIRPVWDALSQFVAPVILGWLALEFVRGASIAHERRMETRLDPMHMRSRKTRIEIFRRTASSLIIVITLALVLLSIPGVRQVGVTLMASAGLAALAIGAAAQPALKSLIAGIQMALTEPIRLGDMVVVDGVTGRVEEIRMTFVVVRVWDERVLVVPTGKFFEESFENWSRSADRLTGVVMLNLDPIADVPPIRQAFLDFLADHPLWDRRDAAALVVEAHPESIALRLSMTAASIGEAWDLRCAVREYMLQWLRENQPVALIRHRLEVEAANERAD</sequence>
<dbReference type="PANTHER" id="PTHR30566">
    <property type="entry name" value="YNAI-RELATED MECHANOSENSITIVE ION CHANNEL"/>
    <property type="match status" value="1"/>
</dbReference>
<evidence type="ECO:0000256" key="4">
    <source>
        <dbReference type="ARBA" id="ARBA00023136"/>
    </source>
</evidence>
<evidence type="ECO:0000256" key="2">
    <source>
        <dbReference type="ARBA" id="ARBA00022692"/>
    </source>
</evidence>
<accession>A0A395LIN2</accession>
<comment type="caution">
    <text evidence="7">The sequence shown here is derived from an EMBL/GenBank/DDBJ whole genome shotgun (WGS) entry which is preliminary data.</text>
</comment>
<dbReference type="Gene3D" id="1.10.287.1260">
    <property type="match status" value="1"/>
</dbReference>
<dbReference type="PANTHER" id="PTHR30566:SF25">
    <property type="entry name" value="INNER MEMBRANE PROTEIN"/>
    <property type="match status" value="1"/>
</dbReference>
<comment type="subcellular location">
    <subcellularLocation>
        <location evidence="1">Membrane</location>
    </subcellularLocation>
</comment>
<name>A0A395LIN2_9SPHN</name>
<evidence type="ECO:0000256" key="5">
    <source>
        <dbReference type="SAM" id="Phobius"/>
    </source>
</evidence>
<organism evidence="7 8">
    <name type="scientific">Alteriqipengyuania lutimaris</name>
    <dbReference type="NCBI Taxonomy" id="1538146"/>
    <lineage>
        <taxon>Bacteria</taxon>
        <taxon>Pseudomonadati</taxon>
        <taxon>Pseudomonadota</taxon>
        <taxon>Alphaproteobacteria</taxon>
        <taxon>Sphingomonadales</taxon>
        <taxon>Erythrobacteraceae</taxon>
        <taxon>Alteriqipengyuania</taxon>
    </lineage>
</organism>
<dbReference type="EMBL" id="QRBB01000001">
    <property type="protein sequence ID" value="RDS76509.1"/>
    <property type="molecule type" value="Genomic_DNA"/>
</dbReference>